<feature type="region of interest" description="Disordered" evidence="1">
    <location>
        <begin position="43"/>
        <end position="66"/>
    </location>
</feature>
<accession>A0A917NYW8</accession>
<evidence type="ECO:0000313" key="3">
    <source>
        <dbReference type="Proteomes" id="UP000625682"/>
    </source>
</evidence>
<dbReference type="AlphaFoldDB" id="A0A917NYW8"/>
<comment type="caution">
    <text evidence="2">The sequence shown here is derived from an EMBL/GenBank/DDBJ whole genome shotgun (WGS) entry which is preliminary data.</text>
</comment>
<reference evidence="2" key="1">
    <citation type="journal article" date="2014" name="Int. J. Syst. Evol. Microbiol.">
        <title>Complete genome sequence of Corynebacterium casei LMG S-19264T (=DSM 44701T), isolated from a smear-ripened cheese.</title>
        <authorList>
            <consortium name="US DOE Joint Genome Institute (JGI-PGF)"/>
            <person name="Walter F."/>
            <person name="Albersmeier A."/>
            <person name="Kalinowski J."/>
            <person name="Ruckert C."/>
        </authorList>
    </citation>
    <scope>NUCLEOTIDE SEQUENCE</scope>
    <source>
        <strain evidence="2">CGMCC 4.7272</strain>
    </source>
</reference>
<evidence type="ECO:0000256" key="1">
    <source>
        <dbReference type="SAM" id="MobiDB-lite"/>
    </source>
</evidence>
<gene>
    <name evidence="2" type="ORF">GCM10012282_43330</name>
</gene>
<organism evidence="2 3">
    <name type="scientific">Streptomyces lacrimifluminis</name>
    <dbReference type="NCBI Taxonomy" id="1500077"/>
    <lineage>
        <taxon>Bacteria</taxon>
        <taxon>Bacillati</taxon>
        <taxon>Actinomycetota</taxon>
        <taxon>Actinomycetes</taxon>
        <taxon>Kitasatosporales</taxon>
        <taxon>Streptomycetaceae</taxon>
        <taxon>Streptomyces</taxon>
    </lineage>
</organism>
<sequence length="66" mass="7083">MNQDANRKKGQRGRPAVSHDAGLYSDDPLVGMATLAADLKAPGAVWPGTTHRTTVRHPTPRIVAPR</sequence>
<reference evidence="2" key="2">
    <citation type="submission" date="2020-09" db="EMBL/GenBank/DDBJ databases">
        <authorList>
            <person name="Sun Q."/>
            <person name="Zhou Y."/>
        </authorList>
    </citation>
    <scope>NUCLEOTIDE SEQUENCE</scope>
    <source>
        <strain evidence="2">CGMCC 4.7272</strain>
    </source>
</reference>
<name>A0A917NYW8_9ACTN</name>
<dbReference type="EMBL" id="BMMU01000013">
    <property type="protein sequence ID" value="GGJ41900.1"/>
    <property type="molecule type" value="Genomic_DNA"/>
</dbReference>
<dbReference type="Proteomes" id="UP000625682">
    <property type="component" value="Unassembled WGS sequence"/>
</dbReference>
<feature type="region of interest" description="Disordered" evidence="1">
    <location>
        <begin position="1"/>
        <end position="25"/>
    </location>
</feature>
<protein>
    <submittedName>
        <fullName evidence="2">Uncharacterized protein</fullName>
    </submittedName>
</protein>
<keyword evidence="3" id="KW-1185">Reference proteome</keyword>
<evidence type="ECO:0000313" key="2">
    <source>
        <dbReference type="EMBL" id="GGJ41900.1"/>
    </source>
</evidence>
<proteinExistence type="predicted"/>